<dbReference type="OrthoDB" id="3667385at2759"/>
<evidence type="ECO:0000256" key="1">
    <source>
        <dbReference type="SAM" id="SignalP"/>
    </source>
</evidence>
<keyword evidence="3" id="KW-1185">Reference proteome</keyword>
<sequence length="111" mass="12286">MRLPTLLSTLLALSGLATSLTLHRANGTTIELGDRPMEVDLTDVVFPEPDPSQLPTNSAVHVYDHTWFNGDRHSYAPRNAMGLCVGKVAEGISSILFNIQPDFSFYCYLFK</sequence>
<proteinExistence type="predicted"/>
<dbReference type="AlphaFoldDB" id="A0A7C8M4B2"/>
<name>A0A7C8M4B2_9PLEO</name>
<evidence type="ECO:0000313" key="3">
    <source>
        <dbReference type="Proteomes" id="UP000481861"/>
    </source>
</evidence>
<comment type="caution">
    <text evidence="2">The sequence shown here is derived from an EMBL/GenBank/DDBJ whole genome shotgun (WGS) entry which is preliminary data.</text>
</comment>
<reference evidence="2 3" key="1">
    <citation type="submission" date="2020-01" db="EMBL/GenBank/DDBJ databases">
        <authorList>
            <consortium name="DOE Joint Genome Institute"/>
            <person name="Haridas S."/>
            <person name="Albert R."/>
            <person name="Binder M."/>
            <person name="Bloem J."/>
            <person name="Labutti K."/>
            <person name="Salamov A."/>
            <person name="Andreopoulos B."/>
            <person name="Baker S.E."/>
            <person name="Barry K."/>
            <person name="Bills G."/>
            <person name="Bluhm B.H."/>
            <person name="Cannon C."/>
            <person name="Castanera R."/>
            <person name="Culley D.E."/>
            <person name="Daum C."/>
            <person name="Ezra D."/>
            <person name="Gonzalez J.B."/>
            <person name="Henrissat B."/>
            <person name="Kuo A."/>
            <person name="Liang C."/>
            <person name="Lipzen A."/>
            <person name="Lutzoni F."/>
            <person name="Magnuson J."/>
            <person name="Mondo S."/>
            <person name="Nolan M."/>
            <person name="Ohm R."/>
            <person name="Pangilinan J."/>
            <person name="Park H.-J.H."/>
            <person name="Ramirez L."/>
            <person name="Alfaro M."/>
            <person name="Sun H."/>
            <person name="Tritt A."/>
            <person name="Yoshinaga Y."/>
            <person name="Zwiers L.-H.L."/>
            <person name="Turgeon B.G."/>
            <person name="Goodwin S.B."/>
            <person name="Spatafora J.W."/>
            <person name="Crous P.W."/>
            <person name="Grigoriev I.V."/>
        </authorList>
    </citation>
    <scope>NUCLEOTIDE SEQUENCE [LARGE SCALE GENOMIC DNA]</scope>
    <source>
        <strain evidence="2 3">CBS 611.86</strain>
    </source>
</reference>
<accession>A0A7C8M4B2</accession>
<dbReference type="Proteomes" id="UP000481861">
    <property type="component" value="Unassembled WGS sequence"/>
</dbReference>
<feature type="chain" id="PRO_5028923471" description="Plastocyanin-like domain-containing protein" evidence="1">
    <location>
        <begin position="20"/>
        <end position="111"/>
    </location>
</feature>
<keyword evidence="1" id="KW-0732">Signal</keyword>
<gene>
    <name evidence="2" type="ORF">BDV95DRAFT_610053</name>
</gene>
<feature type="signal peptide" evidence="1">
    <location>
        <begin position="1"/>
        <end position="19"/>
    </location>
</feature>
<evidence type="ECO:0008006" key="4">
    <source>
        <dbReference type="Google" id="ProtNLM"/>
    </source>
</evidence>
<protein>
    <recommendedName>
        <fullName evidence="4">Plastocyanin-like domain-containing protein</fullName>
    </recommendedName>
</protein>
<organism evidence="2 3">
    <name type="scientific">Massariosphaeria phaeospora</name>
    <dbReference type="NCBI Taxonomy" id="100035"/>
    <lineage>
        <taxon>Eukaryota</taxon>
        <taxon>Fungi</taxon>
        <taxon>Dikarya</taxon>
        <taxon>Ascomycota</taxon>
        <taxon>Pezizomycotina</taxon>
        <taxon>Dothideomycetes</taxon>
        <taxon>Pleosporomycetidae</taxon>
        <taxon>Pleosporales</taxon>
        <taxon>Pleosporales incertae sedis</taxon>
        <taxon>Massariosphaeria</taxon>
    </lineage>
</organism>
<dbReference type="EMBL" id="JAADJZ010000020">
    <property type="protein sequence ID" value="KAF2868078.1"/>
    <property type="molecule type" value="Genomic_DNA"/>
</dbReference>
<evidence type="ECO:0000313" key="2">
    <source>
        <dbReference type="EMBL" id="KAF2868078.1"/>
    </source>
</evidence>